<dbReference type="EMBL" id="AATJYL010000132">
    <property type="protein sequence ID" value="EFM1448825.1"/>
    <property type="molecule type" value="Genomic_DNA"/>
</dbReference>
<comment type="caution">
    <text evidence="1">The sequence shown here is derived from an EMBL/GenBank/DDBJ whole genome shotgun (WGS) entry which is preliminary data.</text>
</comment>
<organism evidence="1 2">
    <name type="scientific">Escherichia coli</name>
    <dbReference type="NCBI Taxonomy" id="562"/>
    <lineage>
        <taxon>Bacteria</taxon>
        <taxon>Pseudomonadati</taxon>
        <taxon>Pseudomonadota</taxon>
        <taxon>Gammaproteobacteria</taxon>
        <taxon>Enterobacterales</taxon>
        <taxon>Enterobacteriaceae</taxon>
        <taxon>Escherichia</taxon>
    </lineage>
</organism>
<evidence type="ECO:0008006" key="3">
    <source>
        <dbReference type="Google" id="ProtNLM"/>
    </source>
</evidence>
<name>A0A8S7YH89_ECOLX</name>
<gene>
    <name evidence="1" type="ORF">HEP34_005323</name>
</gene>
<dbReference type="AlphaFoldDB" id="A0A8S7YH89"/>
<reference evidence="1 2" key="1">
    <citation type="submission" date="2020-04" db="EMBL/GenBank/DDBJ databases">
        <authorList>
            <consortium name="GenomeTrakr network: Whole genome sequencing for foodborne pathogen traceback"/>
        </authorList>
    </citation>
    <scope>NUCLEOTIDE SEQUENCE [LARGE SCALE GENOMIC DNA]</scope>
    <source>
        <strain evidence="1 2">PSU-2464</strain>
    </source>
</reference>
<proteinExistence type="predicted"/>
<evidence type="ECO:0000313" key="1">
    <source>
        <dbReference type="EMBL" id="EFM1448825.1"/>
    </source>
</evidence>
<dbReference type="Proteomes" id="UP000519182">
    <property type="component" value="Unassembled WGS sequence"/>
</dbReference>
<accession>A0A8S7YH89</accession>
<protein>
    <recommendedName>
        <fullName evidence="3">Transposase</fullName>
    </recommendedName>
</protein>
<evidence type="ECO:0000313" key="2">
    <source>
        <dbReference type="Proteomes" id="UP000519182"/>
    </source>
</evidence>
<sequence>MIVLILVFRLVIGEQMIDVLGPEPDNKIPAPAQEPEQINTPSDSLCCELVLPAGTLRLKGELTPALLQTLIREMKGSSY</sequence>